<dbReference type="Proteomes" id="UP001070352">
    <property type="component" value="Unassembled WGS sequence"/>
</dbReference>
<protein>
    <submittedName>
        <fullName evidence="1">Uncharacterized protein</fullName>
    </submittedName>
</protein>
<dbReference type="AlphaFoldDB" id="A0A9Q4DU78"/>
<organism evidence="1 2">
    <name type="scientific">Bacillus spizizenii</name>
    <name type="common">Bacillus subtilis subsp. spizizenii</name>
    <dbReference type="NCBI Taxonomy" id="96241"/>
    <lineage>
        <taxon>Bacteria</taxon>
        <taxon>Bacillati</taxon>
        <taxon>Bacillota</taxon>
        <taxon>Bacilli</taxon>
        <taxon>Bacillales</taxon>
        <taxon>Bacillaceae</taxon>
        <taxon>Bacillus</taxon>
    </lineage>
</organism>
<name>A0A9Q4DU78_BACSC</name>
<dbReference type="EMBL" id="JALANJ010000056">
    <property type="protein sequence ID" value="MCY8123118.1"/>
    <property type="molecule type" value="Genomic_DNA"/>
</dbReference>
<evidence type="ECO:0000313" key="2">
    <source>
        <dbReference type="Proteomes" id="UP001070352"/>
    </source>
</evidence>
<sequence>MTSEEIKTLLQYSERQSNHIMPNEIFRDLQSEPSIKNVNHIAFCYSYYYLTSWLYRQAKYDESQELLTQDVLRGILGVGKKTQAYDYLIKKNGVMEAIGYLETVTDYPYAVELSKDKPVTEPIFHMKSELEGMELEEYFKNQRNFKVKFPVKGFHRSRESYEDNHDDGTFFDSYDFHLIPFEVFMYCVSNSKIGYKGFYLYGYLRHMNDIYGSQKGRYDVSVANLSKETKIPQTSLERLLDNLKSFNMIKTAINMPVVSVAVPKSERKANGYKVNHHSLFTTEMVSYEKVKRLTKEEYLKSQSK</sequence>
<accession>A0A9Q4DU78</accession>
<comment type="caution">
    <text evidence="1">The sequence shown here is derived from an EMBL/GenBank/DDBJ whole genome shotgun (WGS) entry which is preliminary data.</text>
</comment>
<evidence type="ECO:0000313" key="1">
    <source>
        <dbReference type="EMBL" id="MCY8123118.1"/>
    </source>
</evidence>
<proteinExistence type="predicted"/>
<gene>
    <name evidence="1" type="ORF">MOC45_21490</name>
</gene>
<reference evidence="1" key="1">
    <citation type="submission" date="2022-02" db="EMBL/GenBank/DDBJ databases">
        <title>Crop Bioprotection Bacillus Genome Sequencing.</title>
        <authorList>
            <person name="Dunlap C."/>
        </authorList>
    </citation>
    <scope>NUCLEOTIDE SEQUENCE</scope>
    <source>
        <strain evidence="1">M18B4</strain>
    </source>
</reference>